<name>A0ABY6NZN5_9NOCA</name>
<keyword evidence="2" id="KW-1185">Reference proteome</keyword>
<dbReference type="Proteomes" id="UP001164965">
    <property type="component" value="Chromosome"/>
</dbReference>
<accession>A0ABY6NZN5</accession>
<proteinExistence type="predicted"/>
<protein>
    <submittedName>
        <fullName evidence="1">Uncharacterized protein</fullName>
    </submittedName>
</protein>
<evidence type="ECO:0000313" key="1">
    <source>
        <dbReference type="EMBL" id="UZJ24882.1"/>
    </source>
</evidence>
<organism evidence="1 2">
    <name type="scientific">Rhodococcus antarcticus</name>
    <dbReference type="NCBI Taxonomy" id="2987751"/>
    <lineage>
        <taxon>Bacteria</taxon>
        <taxon>Bacillati</taxon>
        <taxon>Actinomycetota</taxon>
        <taxon>Actinomycetes</taxon>
        <taxon>Mycobacteriales</taxon>
        <taxon>Nocardiaceae</taxon>
        <taxon>Rhodococcus</taxon>
    </lineage>
</organism>
<sequence>MASQASGSPAVVVHASLKFVSIGKVDPCPIATDVSAKLVPLLP</sequence>
<evidence type="ECO:0000313" key="2">
    <source>
        <dbReference type="Proteomes" id="UP001164965"/>
    </source>
</evidence>
<gene>
    <name evidence="1" type="ORF">RHODO2019_17575</name>
</gene>
<reference evidence="1" key="1">
    <citation type="submission" date="2022-10" db="EMBL/GenBank/DDBJ databases">
        <title>Rhodococcus sp.75.</title>
        <authorList>
            <person name="Sun M."/>
        </authorList>
    </citation>
    <scope>NUCLEOTIDE SEQUENCE</scope>
    <source>
        <strain evidence="1">75</strain>
    </source>
</reference>
<dbReference type="EMBL" id="CP110615">
    <property type="protein sequence ID" value="UZJ24882.1"/>
    <property type="molecule type" value="Genomic_DNA"/>
</dbReference>
<dbReference type="RefSeq" id="WP_265382988.1">
    <property type="nucleotide sequence ID" value="NZ_CP110615.1"/>
</dbReference>